<dbReference type="NCBIfam" id="TIGR00937">
    <property type="entry name" value="2A51"/>
    <property type="match status" value="1"/>
</dbReference>
<evidence type="ECO:0000313" key="9">
    <source>
        <dbReference type="EMBL" id="SUJ06012.1"/>
    </source>
</evidence>
<name>A0A380BSY3_9STAP</name>
<feature type="transmembrane region" description="Helical" evidence="7">
    <location>
        <begin position="223"/>
        <end position="241"/>
    </location>
</feature>
<sequence>MKFLEILLVSLRLGLTSFGGPTAHLGYFYDEYVKRRQWLTESQYTNLVALCQFLPGPASSQVGFGIGVAKGGLLGGVISFLGFTLPSVIVLMLCALFLLSYSDNLTWTHGLKLVAVAVVLNAILGMATKLVPDVKTKLLALFTLIISVLISHSLSQLAALIIVAIAGLVLFRTHHNAQKMVKIFNIPKKVGASALIMFFILLICLPIANYASTSQWIAMIDAFYRSGALVFGGGHVVLPLLEQSFVATEMISTTDFLTGYALAQAVPGPLFTFASYIGTVMSGVTGGIVATIAIFLPAFLLLVGVLPFWEHVQSNRYAQAMLKAVSAGVVGILIAALYDPIITSTIKSQLDFVIAAILFVLLAYCKVPSWCIVLLGIIAGVILY</sequence>
<feature type="transmembrane region" description="Helical" evidence="7">
    <location>
        <begin position="113"/>
        <end position="132"/>
    </location>
</feature>
<dbReference type="Proteomes" id="UP000321598">
    <property type="component" value="Unassembled WGS sequence"/>
</dbReference>
<gene>
    <name evidence="8" type="primary">chrA</name>
    <name evidence="9" type="ORF">NCTC12413_00008</name>
    <name evidence="8" type="ORF">SAR03_04410</name>
</gene>
<feature type="transmembrane region" description="Helical" evidence="7">
    <location>
        <begin position="321"/>
        <end position="341"/>
    </location>
</feature>
<dbReference type="EMBL" id="UGZE01000001">
    <property type="protein sequence ID" value="SUJ06012.1"/>
    <property type="molecule type" value="Genomic_DNA"/>
</dbReference>
<organism evidence="9 10">
    <name type="scientific">Staphylococcus arlettae</name>
    <dbReference type="NCBI Taxonomy" id="29378"/>
    <lineage>
        <taxon>Bacteria</taxon>
        <taxon>Bacillati</taxon>
        <taxon>Bacillota</taxon>
        <taxon>Bacilli</taxon>
        <taxon>Bacillales</taxon>
        <taxon>Staphylococcaceae</taxon>
        <taxon>Staphylococcus</taxon>
    </lineage>
</organism>
<keyword evidence="6 7" id="KW-0472">Membrane</keyword>
<evidence type="ECO:0000256" key="5">
    <source>
        <dbReference type="ARBA" id="ARBA00022989"/>
    </source>
</evidence>
<protein>
    <submittedName>
        <fullName evidence="8 9">Chromate transporter</fullName>
    </submittedName>
</protein>
<reference evidence="8 11" key="2">
    <citation type="submission" date="2019-07" db="EMBL/GenBank/DDBJ databases">
        <title>Whole genome shotgun sequence of Staphylococcus arlettae NBRC 109765.</title>
        <authorList>
            <person name="Hosoyama A."/>
            <person name="Uohara A."/>
            <person name="Ohji S."/>
            <person name="Ichikawa N."/>
        </authorList>
    </citation>
    <scope>NUCLEOTIDE SEQUENCE [LARGE SCALE GENOMIC DNA]</scope>
    <source>
        <strain evidence="8 11">NBRC 109765</strain>
    </source>
</reference>
<dbReference type="Proteomes" id="UP000254956">
    <property type="component" value="Unassembled WGS sequence"/>
</dbReference>
<evidence type="ECO:0000256" key="2">
    <source>
        <dbReference type="ARBA" id="ARBA00005262"/>
    </source>
</evidence>
<dbReference type="AlphaFoldDB" id="A0A380BSY3"/>
<keyword evidence="11" id="KW-1185">Reference proteome</keyword>
<feature type="transmembrane region" description="Helical" evidence="7">
    <location>
        <begin position="261"/>
        <end position="281"/>
    </location>
</feature>
<comment type="subcellular location">
    <subcellularLocation>
        <location evidence="1">Cell membrane</location>
        <topology evidence="1">Multi-pass membrane protein</topology>
    </subcellularLocation>
</comment>
<evidence type="ECO:0000256" key="1">
    <source>
        <dbReference type="ARBA" id="ARBA00004651"/>
    </source>
</evidence>
<evidence type="ECO:0000256" key="4">
    <source>
        <dbReference type="ARBA" id="ARBA00022692"/>
    </source>
</evidence>
<keyword evidence="4 7" id="KW-0812">Transmembrane</keyword>
<feature type="transmembrane region" description="Helical" evidence="7">
    <location>
        <begin position="138"/>
        <end position="171"/>
    </location>
</feature>
<feature type="transmembrane region" description="Helical" evidence="7">
    <location>
        <begin position="353"/>
        <end position="383"/>
    </location>
</feature>
<evidence type="ECO:0000256" key="7">
    <source>
        <dbReference type="SAM" id="Phobius"/>
    </source>
</evidence>
<evidence type="ECO:0000313" key="11">
    <source>
        <dbReference type="Proteomes" id="UP000321598"/>
    </source>
</evidence>
<dbReference type="PANTHER" id="PTHR33567:SF3">
    <property type="entry name" value="CHROMATE ION TRANSPORTER (EUROFUNG)"/>
    <property type="match status" value="1"/>
</dbReference>
<evidence type="ECO:0000313" key="8">
    <source>
        <dbReference type="EMBL" id="GEP99403.1"/>
    </source>
</evidence>
<evidence type="ECO:0000256" key="6">
    <source>
        <dbReference type="ARBA" id="ARBA00023136"/>
    </source>
</evidence>
<dbReference type="GeneID" id="97286374"/>
<dbReference type="GO" id="GO:0015109">
    <property type="term" value="F:chromate transmembrane transporter activity"/>
    <property type="evidence" value="ECO:0007669"/>
    <property type="project" value="InterPro"/>
</dbReference>
<evidence type="ECO:0000256" key="3">
    <source>
        <dbReference type="ARBA" id="ARBA00022475"/>
    </source>
</evidence>
<dbReference type="OrthoDB" id="9788907at2"/>
<dbReference type="EMBL" id="BKAV01000002">
    <property type="protein sequence ID" value="GEP99403.1"/>
    <property type="molecule type" value="Genomic_DNA"/>
</dbReference>
<feature type="transmembrane region" description="Helical" evidence="7">
    <location>
        <begin position="192"/>
        <end position="211"/>
    </location>
</feature>
<dbReference type="PIRSF" id="PIRSF004810">
    <property type="entry name" value="ChrA"/>
    <property type="match status" value="1"/>
</dbReference>
<dbReference type="STRING" id="1212545.SARL_09512"/>
<reference evidence="9 10" key="1">
    <citation type="submission" date="2018-06" db="EMBL/GenBank/DDBJ databases">
        <authorList>
            <consortium name="Pathogen Informatics"/>
            <person name="Doyle S."/>
        </authorList>
    </citation>
    <scope>NUCLEOTIDE SEQUENCE [LARGE SCALE GENOMIC DNA]</scope>
    <source>
        <strain evidence="9 10">NCTC12413</strain>
    </source>
</reference>
<keyword evidence="3" id="KW-1003">Cell membrane</keyword>
<proteinExistence type="inferred from homology"/>
<evidence type="ECO:0000313" key="10">
    <source>
        <dbReference type="Proteomes" id="UP000254956"/>
    </source>
</evidence>
<keyword evidence="5 7" id="KW-1133">Transmembrane helix</keyword>
<dbReference type="Pfam" id="PF02417">
    <property type="entry name" value="Chromate_transp"/>
    <property type="match status" value="2"/>
</dbReference>
<comment type="similarity">
    <text evidence="2">Belongs to the chromate ion transporter (CHR) (TC 2.A.51) family.</text>
</comment>
<dbReference type="InterPro" id="IPR003370">
    <property type="entry name" value="Chromate_transpt"/>
</dbReference>
<dbReference type="InterPro" id="IPR014047">
    <property type="entry name" value="Chr_Tranpt_l_chain"/>
</dbReference>
<dbReference type="RefSeq" id="WP_021459417.1">
    <property type="nucleotide sequence ID" value="NZ_AP019698.1"/>
</dbReference>
<dbReference type="PANTHER" id="PTHR33567">
    <property type="entry name" value="CHROMATE ION TRANSPORTER (EUROFUNG)"/>
    <property type="match status" value="1"/>
</dbReference>
<dbReference type="GO" id="GO:0005886">
    <property type="term" value="C:plasma membrane"/>
    <property type="evidence" value="ECO:0007669"/>
    <property type="project" value="UniProtKB-SubCell"/>
</dbReference>
<feature type="transmembrane region" description="Helical" evidence="7">
    <location>
        <begin position="77"/>
        <end position="101"/>
    </location>
</feature>
<accession>A0A380BSY3</accession>
<feature type="transmembrane region" description="Helical" evidence="7">
    <location>
        <begin position="287"/>
        <end position="309"/>
    </location>
</feature>